<name>A0ABR2Z0Q4_9CHLO</name>
<accession>A0ABR2Z0Q4</accession>
<comment type="caution">
    <text evidence="2">The sequence shown here is derived from an EMBL/GenBank/DDBJ whole genome shotgun (WGS) entry which is preliminary data.</text>
</comment>
<feature type="compositionally biased region" description="Low complexity" evidence="1">
    <location>
        <begin position="79"/>
        <end position="95"/>
    </location>
</feature>
<feature type="region of interest" description="Disordered" evidence="1">
    <location>
        <begin position="66"/>
        <end position="99"/>
    </location>
</feature>
<evidence type="ECO:0000313" key="3">
    <source>
        <dbReference type="Proteomes" id="UP001491310"/>
    </source>
</evidence>
<evidence type="ECO:0000256" key="1">
    <source>
        <dbReference type="SAM" id="MobiDB-lite"/>
    </source>
</evidence>
<feature type="compositionally biased region" description="Polar residues" evidence="1">
    <location>
        <begin position="20"/>
        <end position="42"/>
    </location>
</feature>
<sequence length="124" mass="13589">MFRYRNPTTLPRRPPCASGTEISSMETCASRPSSSMDTVTDITTSSRSACDTAELERCRGKALDLAHDHNKENVPPSHGLGRLSAGASKGSLAASGKRKRVPLQDVTQLYASDRNFYQSVRLFR</sequence>
<organism evidence="2 3">
    <name type="scientific">Coccomyxa subellipsoidea</name>
    <dbReference type="NCBI Taxonomy" id="248742"/>
    <lineage>
        <taxon>Eukaryota</taxon>
        <taxon>Viridiplantae</taxon>
        <taxon>Chlorophyta</taxon>
        <taxon>core chlorophytes</taxon>
        <taxon>Trebouxiophyceae</taxon>
        <taxon>Trebouxiophyceae incertae sedis</taxon>
        <taxon>Coccomyxaceae</taxon>
        <taxon>Coccomyxa</taxon>
    </lineage>
</organism>
<evidence type="ECO:0000313" key="2">
    <source>
        <dbReference type="EMBL" id="KAK9917758.1"/>
    </source>
</evidence>
<keyword evidence="3" id="KW-1185">Reference proteome</keyword>
<reference evidence="2 3" key="1">
    <citation type="journal article" date="2024" name="Nat. Commun.">
        <title>Phylogenomics reveals the evolutionary origins of lichenization in chlorophyte algae.</title>
        <authorList>
            <person name="Puginier C."/>
            <person name="Libourel C."/>
            <person name="Otte J."/>
            <person name="Skaloud P."/>
            <person name="Haon M."/>
            <person name="Grisel S."/>
            <person name="Petersen M."/>
            <person name="Berrin J.G."/>
            <person name="Delaux P.M."/>
            <person name="Dal Grande F."/>
            <person name="Keller J."/>
        </authorList>
    </citation>
    <scope>NUCLEOTIDE SEQUENCE [LARGE SCALE GENOMIC DNA]</scope>
    <source>
        <strain evidence="2 3">SAG 216-7</strain>
    </source>
</reference>
<proteinExistence type="predicted"/>
<dbReference type="Proteomes" id="UP001491310">
    <property type="component" value="Unassembled WGS sequence"/>
</dbReference>
<gene>
    <name evidence="2" type="ORF">WJX75_007875</name>
</gene>
<dbReference type="EMBL" id="JALJOT010000002">
    <property type="protein sequence ID" value="KAK9917758.1"/>
    <property type="molecule type" value="Genomic_DNA"/>
</dbReference>
<feature type="region of interest" description="Disordered" evidence="1">
    <location>
        <begin position="1"/>
        <end position="42"/>
    </location>
</feature>
<protein>
    <submittedName>
        <fullName evidence="2">Uncharacterized protein</fullName>
    </submittedName>
</protein>